<dbReference type="EMBL" id="JSYN01000013">
    <property type="protein sequence ID" value="KIA93712.1"/>
    <property type="molecule type" value="Genomic_DNA"/>
</dbReference>
<dbReference type="InterPro" id="IPR011249">
    <property type="entry name" value="Metalloenz_LuxS/M16"/>
</dbReference>
<reference evidence="3 4" key="1">
    <citation type="submission" date="2014-10" db="EMBL/GenBank/DDBJ databases">
        <title>Pedobacter Kyungheensis.</title>
        <authorList>
            <person name="Anderson B.M."/>
            <person name="Newman J.D."/>
        </authorList>
    </citation>
    <scope>NUCLEOTIDE SEQUENCE [LARGE SCALE GENOMIC DNA]</scope>
    <source>
        <strain evidence="3 4">KACC 16221</strain>
    </source>
</reference>
<accession>A0A0C1FLC2</accession>
<keyword evidence="4" id="KW-1185">Reference proteome</keyword>
<dbReference type="AlphaFoldDB" id="A0A0C1FLC2"/>
<sequence>MLNRQQAPDFKQVSAINFIQPEKRLLSNGVPVFTIYSGEQDLVRIEFIFENVNWNRDKPLQAIAVSTLINNGTNKLSAKEIAEKIDFYGAFFQTEYTQDQSLVTLYTLNKHLHSVLPIVKDVLTNSQFPQNELDIYIQNQKQKLQVNLKKNDIVSRKEFAHALFGETAYGVDIKAEHYDGLEREALLTYFKTAYAPNNCTIVVSGKFDAAGFDLLDSHFGRDWEKSEVVKNAFSFSPTEKQFVYKEKPEALQSAIRIGQLAVNRKHEDFSGLQILNTVLGGYFGSRLMANIREDKGYTYGIGSGISSLQQAGYLFIATEVGADVCGAALTEIYKEIEILRTTLIEEEELNLVRNYMLGSMLGSLENVFSHADKFKNIYFAGLDYDYYTKYINTVKTITAQELLALANKYLTTESFTEVVIGKK</sequence>
<gene>
    <name evidence="3" type="ORF">OC25_11725</name>
</gene>
<name>A0A0C1FLC2_9SPHI</name>
<dbReference type="RefSeq" id="WP_039476124.1">
    <property type="nucleotide sequence ID" value="NZ_JSYN01000013.1"/>
</dbReference>
<dbReference type="Gene3D" id="3.30.830.10">
    <property type="entry name" value="Metalloenzyme, LuxS/M16 peptidase-like"/>
    <property type="match status" value="2"/>
</dbReference>
<dbReference type="PANTHER" id="PTHR11851:SF224">
    <property type="entry name" value="PROCESSING PROTEASE"/>
    <property type="match status" value="1"/>
</dbReference>
<dbReference type="InterPro" id="IPR050361">
    <property type="entry name" value="MPP/UQCRC_Complex"/>
</dbReference>
<organism evidence="3 4">
    <name type="scientific">Pedobacter kyungheensis</name>
    <dbReference type="NCBI Taxonomy" id="1069985"/>
    <lineage>
        <taxon>Bacteria</taxon>
        <taxon>Pseudomonadati</taxon>
        <taxon>Bacteroidota</taxon>
        <taxon>Sphingobacteriia</taxon>
        <taxon>Sphingobacteriales</taxon>
        <taxon>Sphingobacteriaceae</taxon>
        <taxon>Pedobacter</taxon>
    </lineage>
</organism>
<evidence type="ECO:0000259" key="1">
    <source>
        <dbReference type="Pfam" id="PF00675"/>
    </source>
</evidence>
<dbReference type="SUPFAM" id="SSF63411">
    <property type="entry name" value="LuxS/MPP-like metallohydrolase"/>
    <property type="match status" value="2"/>
</dbReference>
<dbReference type="Pfam" id="PF05193">
    <property type="entry name" value="Peptidase_M16_C"/>
    <property type="match status" value="1"/>
</dbReference>
<dbReference type="Proteomes" id="UP000031246">
    <property type="component" value="Unassembled WGS sequence"/>
</dbReference>
<evidence type="ECO:0000259" key="2">
    <source>
        <dbReference type="Pfam" id="PF05193"/>
    </source>
</evidence>
<feature type="domain" description="Peptidase M16 C-terminal" evidence="2">
    <location>
        <begin position="181"/>
        <end position="354"/>
    </location>
</feature>
<dbReference type="InterPro" id="IPR007863">
    <property type="entry name" value="Peptidase_M16_C"/>
</dbReference>
<dbReference type="GO" id="GO:0046872">
    <property type="term" value="F:metal ion binding"/>
    <property type="evidence" value="ECO:0007669"/>
    <property type="project" value="InterPro"/>
</dbReference>
<dbReference type="InterPro" id="IPR011765">
    <property type="entry name" value="Pept_M16_N"/>
</dbReference>
<evidence type="ECO:0000313" key="3">
    <source>
        <dbReference type="EMBL" id="KIA93712.1"/>
    </source>
</evidence>
<proteinExistence type="predicted"/>
<dbReference type="OrthoDB" id="9811314at2"/>
<feature type="domain" description="Peptidase M16 N-terminal" evidence="1">
    <location>
        <begin position="68"/>
        <end position="151"/>
    </location>
</feature>
<evidence type="ECO:0000313" key="4">
    <source>
        <dbReference type="Proteomes" id="UP000031246"/>
    </source>
</evidence>
<comment type="caution">
    <text evidence="3">The sequence shown here is derived from an EMBL/GenBank/DDBJ whole genome shotgun (WGS) entry which is preliminary data.</text>
</comment>
<dbReference type="PANTHER" id="PTHR11851">
    <property type="entry name" value="METALLOPROTEASE"/>
    <property type="match status" value="1"/>
</dbReference>
<protein>
    <submittedName>
        <fullName evidence="3">Peptidase M16</fullName>
    </submittedName>
</protein>
<dbReference type="Pfam" id="PF00675">
    <property type="entry name" value="Peptidase_M16"/>
    <property type="match status" value="1"/>
</dbReference>